<keyword evidence="5" id="KW-0678">Repressor</keyword>
<keyword evidence="7" id="KW-0010">Activator</keyword>
<protein>
    <recommendedName>
        <fullName evidence="4">Mediator of RNA polymerase II transcription subunit 12</fullName>
    </recommendedName>
    <alternativeName>
        <fullName evidence="11">Mediator complex subunit 12</fullName>
    </alternativeName>
</protein>
<dbReference type="PANTHER" id="PTHR46567">
    <property type="entry name" value="MEDIATOR OF RNA POLYMERASE II TRANSCRIPTION SUBUNIT 12"/>
    <property type="match status" value="1"/>
</dbReference>
<evidence type="ECO:0000256" key="1">
    <source>
        <dbReference type="ARBA" id="ARBA00004123"/>
    </source>
</evidence>
<dbReference type="Pfam" id="PF09497">
    <property type="entry name" value="Med12"/>
    <property type="match status" value="1"/>
</dbReference>
<feature type="compositionally biased region" description="Polar residues" evidence="12">
    <location>
        <begin position="1501"/>
        <end position="1511"/>
    </location>
</feature>
<evidence type="ECO:0000259" key="13">
    <source>
        <dbReference type="SMART" id="SM01281"/>
    </source>
</evidence>
<proteinExistence type="inferred from homology"/>
<dbReference type="GO" id="GO:0003712">
    <property type="term" value="F:transcription coregulator activity"/>
    <property type="evidence" value="ECO:0007669"/>
    <property type="project" value="InterPro"/>
</dbReference>
<evidence type="ECO:0000313" key="14">
    <source>
        <dbReference type="EMBL" id="KAF2279548.1"/>
    </source>
</evidence>
<dbReference type="PANTHER" id="PTHR46567:SF1">
    <property type="entry name" value="MEDIATOR OF RNA POLYMERASE II TRANSCRIPTION SUBUNIT 12"/>
    <property type="match status" value="1"/>
</dbReference>
<feature type="compositionally biased region" description="Polar residues" evidence="12">
    <location>
        <begin position="105"/>
        <end position="122"/>
    </location>
</feature>
<comment type="similarity">
    <text evidence="2">Belongs to the Mediator complex subunit 12 family.</text>
</comment>
<dbReference type="GO" id="GO:0016592">
    <property type="term" value="C:mediator complex"/>
    <property type="evidence" value="ECO:0007669"/>
    <property type="project" value="InterPro"/>
</dbReference>
<evidence type="ECO:0000256" key="8">
    <source>
        <dbReference type="ARBA" id="ARBA00023163"/>
    </source>
</evidence>
<keyword evidence="8" id="KW-0804">Transcription</keyword>
<organism evidence="14 15">
    <name type="scientific">Westerdykella ornata</name>
    <dbReference type="NCBI Taxonomy" id="318751"/>
    <lineage>
        <taxon>Eukaryota</taxon>
        <taxon>Fungi</taxon>
        <taxon>Dikarya</taxon>
        <taxon>Ascomycota</taxon>
        <taxon>Pezizomycotina</taxon>
        <taxon>Dothideomycetes</taxon>
        <taxon>Pleosporomycetidae</taxon>
        <taxon>Pleosporales</taxon>
        <taxon>Sporormiaceae</taxon>
        <taxon>Westerdykella</taxon>
    </lineage>
</organism>
<evidence type="ECO:0000256" key="6">
    <source>
        <dbReference type="ARBA" id="ARBA00023015"/>
    </source>
</evidence>
<dbReference type="Proteomes" id="UP000800097">
    <property type="component" value="Unassembled WGS sequence"/>
</dbReference>
<feature type="compositionally biased region" description="Low complexity" evidence="12">
    <location>
        <begin position="1524"/>
        <end position="1538"/>
    </location>
</feature>
<evidence type="ECO:0000256" key="4">
    <source>
        <dbReference type="ARBA" id="ARBA00019622"/>
    </source>
</evidence>
<dbReference type="InterPro" id="IPR019035">
    <property type="entry name" value="Mediator_Med12"/>
</dbReference>
<keyword evidence="15" id="KW-1185">Reference proteome</keyword>
<gene>
    <name evidence="14" type="ORF">EI97DRAFT_464783</name>
</gene>
<sequence length="1619" mass="179897">MNSRFGPGIRESLQHRDSSRPQRPQGPQPIPQLAQSTPRSHHAQYTEGIGPAIADHHHPADDANKTRGLTDTKAQSAATSDAVLPPAQNVSRHVQKGRPHVFFSNGGTTMTESLPSSPQGQHADTAIDLPLPPRSGHWLFADLATQSRTAPQGIGYSMAATGKPAGAEPQHPEPLFPGGRNADMSFWTGNNPEDALSETLVKAGVSNKAQIMNETNTARPSLWSNLKSRAGLSNLSSLFLALLEKRQSCGRITLSSSFKPPPRLTLRDSTREAWLHDLANPAVGLRRLSRTIPHGITGTVLLDHCLNKNIPLPRAIWLAKCVGINEMRSHKRKGQAGTLTWVRGWTSSVEQFLEIAISTVGQQGWKPRVTYALQLATSLYKEQLLDDEHFLDWVLKNLAACPTERLFLWLMIVSIYRQDLTSSRRRGKRLAELLLNHITKFYAASETSHEPTLIWYLEQLLLKILVTSPSCLLLPDGWPSHLPVLQRLALKYPDSKALSTVQDLTRRARRLGLHSLNDHSAHVPAREIISLLDAVDYASDVNVDVLANQCWDCLSDARDLVSITLQWASSCHRIGMHRIYLVARLLCKWWRSGIDTDDAILTFFQSANSSMVIEPCNIYRIVAELVRSKTFSVGRYLQWLISTGSFNQNCGFTSSSFCPMRLMVEIPVSGLPEHVRNLRSTLLRGTPHSTESEEDHLDQAEYTIRSRLCGLFGTGVWSDIQPDIDLTEFTPTVQLEIALFLRHHVASNVRTSEPGHTNNTLVNGDCPVSTITLRDFHLVRSYLEEFGQLSILADVMGIMVTSLDFDVLAAAADTLHYHHLAFKAIGAFKALFESIILRYSMLRTFRTPERDVLLGLTRLCHATQVDARVAQLLASDLGRLEQRNSISACSPVSDTTAEAIQNTAAESDEDIDRILCNSSTLDQAAMTEMLNKIMTNLSEQITKRSLQPSQHASWLHRLRVLNEVAFDIAIMEWLKNQFLQYRQMPSIPAVAALVTSGCLSFMQLLRVARDCFDEQQRHDPERAHRIPFAFFHLIVPTDRLTPFCHFHEAYRFRLEQRSFCLALHAEVLQFLSETIRAVQASPGPDGEAHLESLLLNSEVRNILKQYILSDVQAVSQAFGISSFKSGDVAISSPLKVLLDTLLDPCDCLHLAKKSIMQQIELIPEAVDELSLRFCQLKIQCLFFMATGSTDCSRDTLSSAFLTAIISAAQKNDSACLDLVGGLEPDLAFKIREFAEREVLGATSFLANPLTTVLGNIPKEEEARIERYLAIIRTTSSKLIRDEQSQAIGPLANRLKGLAELMDRHSDHGTKVMSSAEPPNCCVAIAQWLNVLLRLVVAQRVMLLHKVSSQHQAALMWSLRRVFTHPALNLLPSMSEYTFDAALFISDALPDDVRLQLSKLNIAKTPSDSRCVFLFECCATKDGWLALVRSTLASGEPGSMPGTFSPQPQSSIPQTQLQFENALHVRSANPGMLQRPQHHQQSQMQTQSHPQTTSRGYFQYPQHPQQSKTVPQISPPSTAPVHASQHGQLQQMHRIQQMQGLTAQRNLPPSPANTQRHLNATTHAGLHAGKSAPLQSKQESGDTGMTPFLLSPWEILPEASGNSNLNETAISLGLFAARKL</sequence>
<evidence type="ECO:0000256" key="11">
    <source>
        <dbReference type="ARBA" id="ARBA00032010"/>
    </source>
</evidence>
<comment type="function">
    <text evidence="10">Component of the SRB8-11 complex. The SRB8-11 complex is a regulatory module of the Mediator complex which is itself involved in regulation of basal and activated RNA polymerase II-dependent transcription. The SRB8-11 complex may be involved in the transcriptional repression of a subset of genes regulated by Mediator. It may inhibit the association of the Mediator complex with RNA polymerase II to form the holoenzyme complex.</text>
</comment>
<evidence type="ECO:0000256" key="7">
    <source>
        <dbReference type="ARBA" id="ARBA00023159"/>
    </source>
</evidence>
<feature type="compositionally biased region" description="Low complexity" evidence="12">
    <location>
        <begin position="1478"/>
        <end position="1493"/>
    </location>
</feature>
<evidence type="ECO:0000256" key="10">
    <source>
        <dbReference type="ARBA" id="ARBA00025661"/>
    </source>
</evidence>
<dbReference type="GeneID" id="54554610"/>
<keyword evidence="6" id="KW-0805">Transcription regulation</keyword>
<accession>A0A6A6JUQ4</accession>
<name>A0A6A6JUQ4_WESOR</name>
<dbReference type="InterPro" id="IPR057344">
    <property type="entry name" value="ARM_SRB8"/>
</dbReference>
<feature type="compositionally biased region" description="Basic and acidic residues" evidence="12">
    <location>
        <begin position="54"/>
        <end position="70"/>
    </location>
</feature>
<dbReference type="Pfam" id="PF25326">
    <property type="entry name" value="ARM_SRB8"/>
    <property type="match status" value="1"/>
</dbReference>
<evidence type="ECO:0000256" key="12">
    <source>
        <dbReference type="SAM" id="MobiDB-lite"/>
    </source>
</evidence>
<dbReference type="EMBL" id="ML986486">
    <property type="protein sequence ID" value="KAF2279548.1"/>
    <property type="molecule type" value="Genomic_DNA"/>
</dbReference>
<dbReference type="RefSeq" id="XP_033657087.1">
    <property type="nucleotide sequence ID" value="XM_033801435.1"/>
</dbReference>
<feature type="region of interest" description="Disordered" evidence="12">
    <location>
        <begin position="1471"/>
        <end position="1538"/>
    </location>
</feature>
<evidence type="ECO:0000313" key="15">
    <source>
        <dbReference type="Proteomes" id="UP000800097"/>
    </source>
</evidence>
<evidence type="ECO:0000256" key="9">
    <source>
        <dbReference type="ARBA" id="ARBA00023242"/>
    </source>
</evidence>
<keyword evidence="9" id="KW-0539">Nucleus</keyword>
<evidence type="ECO:0000256" key="5">
    <source>
        <dbReference type="ARBA" id="ARBA00022491"/>
    </source>
</evidence>
<evidence type="ECO:0000256" key="2">
    <source>
        <dbReference type="ARBA" id="ARBA00010289"/>
    </source>
</evidence>
<dbReference type="GO" id="GO:0006357">
    <property type="term" value="P:regulation of transcription by RNA polymerase II"/>
    <property type="evidence" value="ECO:0007669"/>
    <property type="project" value="InterPro"/>
</dbReference>
<evidence type="ECO:0000256" key="3">
    <source>
        <dbReference type="ARBA" id="ARBA00011629"/>
    </source>
</evidence>
<dbReference type="SMART" id="SM01281">
    <property type="entry name" value="Med12"/>
    <property type="match status" value="1"/>
</dbReference>
<dbReference type="OrthoDB" id="20828at2759"/>
<comment type="subcellular location">
    <subcellularLocation>
        <location evidence="1">Nucleus</location>
    </subcellularLocation>
</comment>
<reference evidence="14" key="1">
    <citation type="journal article" date="2020" name="Stud. Mycol.">
        <title>101 Dothideomycetes genomes: a test case for predicting lifestyles and emergence of pathogens.</title>
        <authorList>
            <person name="Haridas S."/>
            <person name="Albert R."/>
            <person name="Binder M."/>
            <person name="Bloem J."/>
            <person name="Labutti K."/>
            <person name="Salamov A."/>
            <person name="Andreopoulos B."/>
            <person name="Baker S."/>
            <person name="Barry K."/>
            <person name="Bills G."/>
            <person name="Bluhm B."/>
            <person name="Cannon C."/>
            <person name="Castanera R."/>
            <person name="Culley D."/>
            <person name="Daum C."/>
            <person name="Ezra D."/>
            <person name="Gonzalez J."/>
            <person name="Henrissat B."/>
            <person name="Kuo A."/>
            <person name="Liang C."/>
            <person name="Lipzen A."/>
            <person name="Lutzoni F."/>
            <person name="Magnuson J."/>
            <person name="Mondo S."/>
            <person name="Nolan M."/>
            <person name="Ohm R."/>
            <person name="Pangilinan J."/>
            <person name="Park H.-J."/>
            <person name="Ramirez L."/>
            <person name="Alfaro M."/>
            <person name="Sun H."/>
            <person name="Tritt A."/>
            <person name="Yoshinaga Y."/>
            <person name="Zwiers L.-H."/>
            <person name="Turgeon B."/>
            <person name="Goodwin S."/>
            <person name="Spatafora J."/>
            <person name="Crous P."/>
            <person name="Grigoriev I."/>
        </authorList>
    </citation>
    <scope>NUCLEOTIDE SEQUENCE</scope>
    <source>
        <strain evidence="14">CBS 379.55</strain>
    </source>
</reference>
<feature type="region of interest" description="Disordered" evidence="12">
    <location>
        <begin position="1"/>
        <end position="124"/>
    </location>
</feature>
<feature type="domain" description="Mediator complex subunit Med12" evidence="13">
    <location>
        <begin position="257"/>
        <end position="320"/>
    </location>
</feature>
<comment type="subunit">
    <text evidence="3">Component of the SRB8-11 complex, which itself associates with the Mediator complex.</text>
</comment>